<dbReference type="EMBL" id="BQNB010020007">
    <property type="protein sequence ID" value="GJT91320.1"/>
    <property type="molecule type" value="Genomic_DNA"/>
</dbReference>
<sequence>MWLRFSFPVCCSRLDVRRIVVAIKWESFLVSASFRRDVRVGAEAGSSGMTFFNSELGCPLGRGGGVGRKIDGFQVENRDGNENDLVVGGGQNEICDEEWMSLWLQDVIHKVLQVLVQHVYQSPLAIYYACLISFPILCLGLGSRVVNAKAILFLRETVGTHFRLQCYTLKCVADACFADVFKQSIIAGTFDCFTGEIIPYAVIKNNPEQSKQRFTYIPKQGAEQLIHAGVIPDDTSCLKEARPWPIPAHFFRRRSKHPIADHLLESLFTYKSAYLKLIGRGRNLRNKTGSSKCMMSITFVTVNLCYSPSQWPSREISHYAAPLKMAVHLTQADIERFSHGTHSIIAAAGLLNTTTAMLRQACHVYNIHVWIDQNGIPIRVQTPIGDRTLEVINAGVNREIEIRADTPWLLMEPNIRGRLDQLLESFWECPDAYCYSVPVPQP</sequence>
<name>A0ABQ5HVH3_9ASTR</name>
<reference evidence="1" key="2">
    <citation type="submission" date="2022-01" db="EMBL/GenBank/DDBJ databases">
        <authorList>
            <person name="Yamashiro T."/>
            <person name="Shiraishi A."/>
            <person name="Satake H."/>
            <person name="Nakayama K."/>
        </authorList>
    </citation>
    <scope>NUCLEOTIDE SEQUENCE</scope>
</reference>
<evidence type="ECO:0000313" key="1">
    <source>
        <dbReference type="EMBL" id="GJT91320.1"/>
    </source>
</evidence>
<keyword evidence="2" id="KW-1185">Reference proteome</keyword>
<evidence type="ECO:0000313" key="2">
    <source>
        <dbReference type="Proteomes" id="UP001151760"/>
    </source>
</evidence>
<dbReference type="Proteomes" id="UP001151760">
    <property type="component" value="Unassembled WGS sequence"/>
</dbReference>
<accession>A0ABQ5HVH3</accession>
<organism evidence="1 2">
    <name type="scientific">Tanacetum coccineum</name>
    <dbReference type="NCBI Taxonomy" id="301880"/>
    <lineage>
        <taxon>Eukaryota</taxon>
        <taxon>Viridiplantae</taxon>
        <taxon>Streptophyta</taxon>
        <taxon>Embryophyta</taxon>
        <taxon>Tracheophyta</taxon>
        <taxon>Spermatophyta</taxon>
        <taxon>Magnoliopsida</taxon>
        <taxon>eudicotyledons</taxon>
        <taxon>Gunneridae</taxon>
        <taxon>Pentapetalae</taxon>
        <taxon>asterids</taxon>
        <taxon>campanulids</taxon>
        <taxon>Asterales</taxon>
        <taxon>Asteraceae</taxon>
        <taxon>Asteroideae</taxon>
        <taxon>Anthemideae</taxon>
        <taxon>Anthemidinae</taxon>
        <taxon>Tanacetum</taxon>
    </lineage>
</organism>
<gene>
    <name evidence="1" type="ORF">Tco_1080165</name>
</gene>
<proteinExistence type="predicted"/>
<comment type="caution">
    <text evidence="1">The sequence shown here is derived from an EMBL/GenBank/DDBJ whole genome shotgun (WGS) entry which is preliminary data.</text>
</comment>
<reference evidence="1" key="1">
    <citation type="journal article" date="2022" name="Int. J. Mol. Sci.">
        <title>Draft Genome of Tanacetum Coccineum: Genomic Comparison of Closely Related Tanacetum-Family Plants.</title>
        <authorList>
            <person name="Yamashiro T."/>
            <person name="Shiraishi A."/>
            <person name="Nakayama K."/>
            <person name="Satake H."/>
        </authorList>
    </citation>
    <scope>NUCLEOTIDE SEQUENCE</scope>
</reference>
<protein>
    <submittedName>
        <fullName evidence="1">Uncharacterized protein</fullName>
    </submittedName>
</protein>